<protein>
    <submittedName>
        <fullName evidence="1">Uncharacterized protein</fullName>
    </submittedName>
</protein>
<reference evidence="1 2" key="1">
    <citation type="submission" date="2017-12" db="EMBL/GenBank/DDBJ databases">
        <title>Characterization of six clinical isolates of Enterochimera gen. nov., a novel genus of the Yersiniaciae family and the three species Enterochimera arupensis sp. nov., Enterochimera coloradensis sp. nov, and Enterochimera californica sp. nov.</title>
        <authorList>
            <person name="Rossi A."/>
            <person name="Fisher M."/>
        </authorList>
    </citation>
    <scope>NUCLEOTIDE SEQUENCE [LARGE SCALE GENOMIC DNA]</scope>
    <source>
        <strain evidence="2">2015-Iso6</strain>
    </source>
</reference>
<name>A0A2N5DWK2_9GAMM</name>
<dbReference type="GO" id="GO:0005337">
    <property type="term" value="F:nucleoside transmembrane transporter activity"/>
    <property type="evidence" value="ECO:0007669"/>
    <property type="project" value="InterPro"/>
</dbReference>
<dbReference type="AlphaFoldDB" id="A0A2N5DWK2"/>
<dbReference type="GO" id="GO:0016020">
    <property type="term" value="C:membrane"/>
    <property type="evidence" value="ECO:0007669"/>
    <property type="project" value="InterPro"/>
</dbReference>
<gene>
    <name evidence="1" type="ORF">CYR55_20055</name>
</gene>
<dbReference type="EMBL" id="PJZF01000024">
    <property type="protein sequence ID" value="PLR31626.1"/>
    <property type="molecule type" value="Genomic_DNA"/>
</dbReference>
<evidence type="ECO:0000313" key="2">
    <source>
        <dbReference type="Proteomes" id="UP000234240"/>
    </source>
</evidence>
<sequence>CKKENDMEITSRLKIMSFLQYFIWGSWLVTLGDVQLSHQQTLSAAALSRQNFIQLICTFLRNLP</sequence>
<keyword evidence="2" id="KW-1185">Reference proteome</keyword>
<dbReference type="Pfam" id="PF03825">
    <property type="entry name" value="Nuc_H_symport"/>
    <property type="match status" value="1"/>
</dbReference>
<dbReference type="Proteomes" id="UP000234240">
    <property type="component" value="Unassembled WGS sequence"/>
</dbReference>
<comment type="caution">
    <text evidence="1">The sequence shown here is derived from an EMBL/GenBank/DDBJ whole genome shotgun (WGS) entry which is preliminary data.</text>
</comment>
<feature type="non-terminal residue" evidence="1">
    <location>
        <position position="1"/>
    </location>
</feature>
<dbReference type="InterPro" id="IPR004740">
    <property type="entry name" value="Nuc_H_symport"/>
</dbReference>
<evidence type="ECO:0000313" key="1">
    <source>
        <dbReference type="EMBL" id="PLR31626.1"/>
    </source>
</evidence>
<organism evidence="1 2">
    <name type="scientific">Chimaeribacter californicus</name>
    <dbReference type="NCBI Taxonomy" id="2060067"/>
    <lineage>
        <taxon>Bacteria</taxon>
        <taxon>Pseudomonadati</taxon>
        <taxon>Pseudomonadota</taxon>
        <taxon>Gammaproteobacteria</taxon>
        <taxon>Enterobacterales</taxon>
        <taxon>Yersiniaceae</taxon>
        <taxon>Chimaeribacter</taxon>
    </lineage>
</organism>
<proteinExistence type="predicted"/>
<accession>A0A2N5DWK2</accession>